<dbReference type="EMBL" id="MU154579">
    <property type="protein sequence ID" value="KAF9493965.1"/>
    <property type="molecule type" value="Genomic_DNA"/>
</dbReference>
<name>A0A9P5ZWH0_PLEER</name>
<dbReference type="OrthoDB" id="2369050at2759"/>
<protein>
    <submittedName>
        <fullName evidence="1">Uncharacterized protein</fullName>
    </submittedName>
</protein>
<gene>
    <name evidence="1" type="ORF">BDN71DRAFT_1394024</name>
</gene>
<evidence type="ECO:0000313" key="2">
    <source>
        <dbReference type="Proteomes" id="UP000807025"/>
    </source>
</evidence>
<sequence length="71" mass="8004">MGAKAKINQSNPTKPPTLDEGNVDASILWDWFNKCEGFFHHKAVKSNKKIVFIAWRMSGIHAVHWLSANSP</sequence>
<accession>A0A9P5ZWH0</accession>
<organism evidence="1 2">
    <name type="scientific">Pleurotus eryngii</name>
    <name type="common">Boletus of the steppes</name>
    <dbReference type="NCBI Taxonomy" id="5323"/>
    <lineage>
        <taxon>Eukaryota</taxon>
        <taxon>Fungi</taxon>
        <taxon>Dikarya</taxon>
        <taxon>Basidiomycota</taxon>
        <taxon>Agaricomycotina</taxon>
        <taxon>Agaricomycetes</taxon>
        <taxon>Agaricomycetidae</taxon>
        <taxon>Agaricales</taxon>
        <taxon>Pleurotineae</taxon>
        <taxon>Pleurotaceae</taxon>
        <taxon>Pleurotus</taxon>
    </lineage>
</organism>
<dbReference type="Proteomes" id="UP000807025">
    <property type="component" value="Unassembled WGS sequence"/>
</dbReference>
<evidence type="ECO:0000313" key="1">
    <source>
        <dbReference type="EMBL" id="KAF9493965.1"/>
    </source>
</evidence>
<dbReference type="AlphaFoldDB" id="A0A9P5ZWH0"/>
<comment type="caution">
    <text evidence="1">The sequence shown here is derived from an EMBL/GenBank/DDBJ whole genome shotgun (WGS) entry which is preliminary data.</text>
</comment>
<proteinExistence type="predicted"/>
<reference evidence="1" key="1">
    <citation type="submission" date="2020-11" db="EMBL/GenBank/DDBJ databases">
        <authorList>
            <consortium name="DOE Joint Genome Institute"/>
            <person name="Ahrendt S."/>
            <person name="Riley R."/>
            <person name="Andreopoulos W."/>
            <person name="Labutti K."/>
            <person name="Pangilinan J."/>
            <person name="Ruiz-Duenas F.J."/>
            <person name="Barrasa J.M."/>
            <person name="Sanchez-Garcia M."/>
            <person name="Camarero S."/>
            <person name="Miyauchi S."/>
            <person name="Serrano A."/>
            <person name="Linde D."/>
            <person name="Babiker R."/>
            <person name="Drula E."/>
            <person name="Ayuso-Fernandez I."/>
            <person name="Pacheco R."/>
            <person name="Padilla G."/>
            <person name="Ferreira P."/>
            <person name="Barriuso J."/>
            <person name="Kellner H."/>
            <person name="Castanera R."/>
            <person name="Alfaro M."/>
            <person name="Ramirez L."/>
            <person name="Pisabarro A.G."/>
            <person name="Kuo A."/>
            <person name="Tritt A."/>
            <person name="Lipzen A."/>
            <person name="He G."/>
            <person name="Yan M."/>
            <person name="Ng V."/>
            <person name="Cullen D."/>
            <person name="Martin F."/>
            <person name="Rosso M.-N."/>
            <person name="Henrissat B."/>
            <person name="Hibbett D."/>
            <person name="Martinez A.T."/>
            <person name="Grigoriev I.V."/>
        </authorList>
    </citation>
    <scope>NUCLEOTIDE SEQUENCE</scope>
    <source>
        <strain evidence="1">ATCC 90797</strain>
    </source>
</reference>
<keyword evidence="2" id="KW-1185">Reference proteome</keyword>